<dbReference type="EMBL" id="ABOX02000008">
    <property type="protein sequence ID" value="EEF61662.1"/>
    <property type="molecule type" value="Genomic_DNA"/>
</dbReference>
<dbReference type="RefSeq" id="WP_007414196.1">
    <property type="nucleotide sequence ID" value="NZ_ABOX02000008.1"/>
</dbReference>
<name>B9XEE8_PEDPL</name>
<organism evidence="1 2">
    <name type="scientific">Pedosphaera parvula (strain Ellin514)</name>
    <dbReference type="NCBI Taxonomy" id="320771"/>
    <lineage>
        <taxon>Bacteria</taxon>
        <taxon>Pseudomonadati</taxon>
        <taxon>Verrucomicrobiota</taxon>
        <taxon>Pedosphaerae</taxon>
        <taxon>Pedosphaerales</taxon>
        <taxon>Pedosphaeraceae</taxon>
        <taxon>Pedosphaera</taxon>
    </lineage>
</organism>
<dbReference type="OrthoDB" id="120418at2"/>
<proteinExistence type="predicted"/>
<sequence>MLTIEPGNVADYGPCECCGGENRMVSGFVYRDGAAYAGYQVHWTVGQVAKHGAEFYVILGEWGEEVSAAGRVGVAVHYFIEGGSPGLMLVDADETSIATNPLVGKALKRAEVIGTPLAEIVFEVVDAIAAQDERVAEVRSASG</sequence>
<evidence type="ECO:0000313" key="1">
    <source>
        <dbReference type="EMBL" id="EEF61662.1"/>
    </source>
</evidence>
<dbReference type="AlphaFoldDB" id="B9XEE8"/>
<accession>B9XEE8</accession>
<dbReference type="Proteomes" id="UP000003688">
    <property type="component" value="Unassembled WGS sequence"/>
</dbReference>
<comment type="caution">
    <text evidence="1">The sequence shown here is derived from an EMBL/GenBank/DDBJ whole genome shotgun (WGS) entry which is preliminary data.</text>
</comment>
<evidence type="ECO:0000313" key="2">
    <source>
        <dbReference type="Proteomes" id="UP000003688"/>
    </source>
</evidence>
<dbReference type="STRING" id="320771.Cflav_PD4702"/>
<gene>
    <name evidence="1" type="ORF">Cflav_PD4702</name>
</gene>
<protein>
    <submittedName>
        <fullName evidence="1">Uncharacterized protein</fullName>
    </submittedName>
</protein>
<keyword evidence="2" id="KW-1185">Reference proteome</keyword>
<reference evidence="1 2" key="1">
    <citation type="journal article" date="2011" name="J. Bacteriol.">
        <title>Genome sequence of 'Pedosphaera parvula' Ellin514, an aerobic Verrucomicrobial isolate from pasture soil.</title>
        <authorList>
            <person name="Kant R."/>
            <person name="van Passel M.W."/>
            <person name="Sangwan P."/>
            <person name="Palva A."/>
            <person name="Lucas S."/>
            <person name="Copeland A."/>
            <person name="Lapidus A."/>
            <person name="Glavina Del Rio T."/>
            <person name="Dalin E."/>
            <person name="Tice H."/>
            <person name="Bruce D."/>
            <person name="Goodwin L."/>
            <person name="Pitluck S."/>
            <person name="Chertkov O."/>
            <person name="Larimer F.W."/>
            <person name="Land M.L."/>
            <person name="Hauser L."/>
            <person name="Brettin T.S."/>
            <person name="Detter J.C."/>
            <person name="Han S."/>
            <person name="de Vos W.M."/>
            <person name="Janssen P.H."/>
            <person name="Smidt H."/>
        </authorList>
    </citation>
    <scope>NUCLEOTIDE SEQUENCE [LARGE SCALE GENOMIC DNA]</scope>
    <source>
        <strain evidence="1 2">Ellin514</strain>
    </source>
</reference>